<dbReference type="EMBL" id="CM029044">
    <property type="protein sequence ID" value="KAG2605642.1"/>
    <property type="molecule type" value="Genomic_DNA"/>
</dbReference>
<evidence type="ECO:0000313" key="2">
    <source>
        <dbReference type="Proteomes" id="UP000823388"/>
    </source>
</evidence>
<organism evidence="1 2">
    <name type="scientific">Panicum virgatum</name>
    <name type="common">Blackwell switchgrass</name>
    <dbReference type="NCBI Taxonomy" id="38727"/>
    <lineage>
        <taxon>Eukaryota</taxon>
        <taxon>Viridiplantae</taxon>
        <taxon>Streptophyta</taxon>
        <taxon>Embryophyta</taxon>
        <taxon>Tracheophyta</taxon>
        <taxon>Spermatophyta</taxon>
        <taxon>Magnoliopsida</taxon>
        <taxon>Liliopsida</taxon>
        <taxon>Poales</taxon>
        <taxon>Poaceae</taxon>
        <taxon>PACMAD clade</taxon>
        <taxon>Panicoideae</taxon>
        <taxon>Panicodae</taxon>
        <taxon>Paniceae</taxon>
        <taxon>Panicinae</taxon>
        <taxon>Panicum</taxon>
        <taxon>Panicum sect. Hiantes</taxon>
    </lineage>
</organism>
<dbReference type="Proteomes" id="UP000823388">
    <property type="component" value="Chromosome 4N"/>
</dbReference>
<dbReference type="AlphaFoldDB" id="A0A8T0T1P2"/>
<name>A0A8T0T1P2_PANVG</name>
<proteinExistence type="predicted"/>
<protein>
    <submittedName>
        <fullName evidence="1">Uncharacterized protein</fullName>
    </submittedName>
</protein>
<accession>A0A8T0T1P2</accession>
<comment type="caution">
    <text evidence="1">The sequence shown here is derived from an EMBL/GenBank/DDBJ whole genome shotgun (WGS) entry which is preliminary data.</text>
</comment>
<evidence type="ECO:0000313" key="1">
    <source>
        <dbReference type="EMBL" id="KAG2605642.1"/>
    </source>
</evidence>
<sequence length="119" mass="13563">MTPEPEKASFAEGPMAQRMLQLCTRQPLARMDLNQTQSSKFGALPPILEPILCKFFFSFAKLWVLHRSCRQIEYHAQIYSALICAHEFWLLPLYLPWKSLDSRGGSSPLHPLAPSLDFG</sequence>
<reference evidence="1" key="1">
    <citation type="submission" date="2020-05" db="EMBL/GenBank/DDBJ databases">
        <title>WGS assembly of Panicum virgatum.</title>
        <authorList>
            <person name="Lovell J.T."/>
            <person name="Jenkins J."/>
            <person name="Shu S."/>
            <person name="Juenger T.E."/>
            <person name="Schmutz J."/>
        </authorList>
    </citation>
    <scope>NUCLEOTIDE SEQUENCE</scope>
    <source>
        <strain evidence="1">AP13</strain>
    </source>
</reference>
<keyword evidence="2" id="KW-1185">Reference proteome</keyword>
<gene>
    <name evidence="1" type="ORF">PVAP13_4NG084000</name>
</gene>